<dbReference type="AlphaFoldDB" id="A0A0J6WSQ5"/>
<dbReference type="PATRIC" id="fig|1122219.3.peg.384"/>
<accession>A0A0J6WSQ5</accession>
<dbReference type="CDD" id="cd00093">
    <property type="entry name" value="HTH_XRE"/>
    <property type="match status" value="1"/>
</dbReference>
<dbReference type="OrthoDB" id="2224275at2"/>
<dbReference type="InParanoid" id="A0A0J6WSQ5"/>
<comment type="caution">
    <text evidence="1">The sequence shown here is derived from an EMBL/GenBank/DDBJ whole genome shotgun (WGS) entry which is preliminary data.</text>
</comment>
<evidence type="ECO:0000313" key="2">
    <source>
        <dbReference type="Proteomes" id="UP000036503"/>
    </source>
</evidence>
<dbReference type="InterPro" id="IPR001387">
    <property type="entry name" value="Cro/C1-type_HTH"/>
</dbReference>
<reference evidence="1 2" key="1">
    <citation type="submission" date="2015-06" db="EMBL/GenBank/DDBJ databases">
        <title>Draft genome sequence of beer spoilage bacterium Megasphaera cerevisiae type strain 20462.</title>
        <authorList>
            <person name="Kutumbaka K."/>
            <person name="Pasmowitz J."/>
            <person name="Mategko J."/>
            <person name="Reyes D."/>
            <person name="Friedrich A."/>
            <person name="Han S."/>
            <person name="Martens-Habbena W."/>
            <person name="Neal-McKinney J."/>
            <person name="Janagama H.K."/>
            <person name="Nadala C."/>
            <person name="Samadpour M."/>
        </authorList>
    </citation>
    <scope>NUCLEOTIDE SEQUENCE [LARGE SCALE GENOMIC DNA]</scope>
    <source>
        <strain evidence="1 2">DSM 20462</strain>
    </source>
</reference>
<dbReference type="RefSeq" id="WP_048515642.1">
    <property type="nucleotide sequence ID" value="NZ_FUXD01000097.1"/>
</dbReference>
<keyword evidence="2" id="KW-1185">Reference proteome</keyword>
<organism evidence="1 2">
    <name type="scientific">Megasphaera cerevisiae DSM 20462</name>
    <dbReference type="NCBI Taxonomy" id="1122219"/>
    <lineage>
        <taxon>Bacteria</taxon>
        <taxon>Bacillati</taxon>
        <taxon>Bacillota</taxon>
        <taxon>Negativicutes</taxon>
        <taxon>Veillonellales</taxon>
        <taxon>Veillonellaceae</taxon>
        <taxon>Megasphaera</taxon>
    </lineage>
</organism>
<gene>
    <name evidence="1" type="ORF">AB840_15065</name>
</gene>
<name>A0A0J6WSQ5_9FIRM</name>
<evidence type="ECO:0000313" key="1">
    <source>
        <dbReference type="EMBL" id="KMO85183.1"/>
    </source>
</evidence>
<dbReference type="InterPro" id="IPR010982">
    <property type="entry name" value="Lambda_DNA-bd_dom_sf"/>
</dbReference>
<sequence length="68" mass="8081">MFHVDKFKYIVSKKGFTLENVANMLGINQSTLYRKMNGYSDFTRNEITILRERLHLSFNDTEEIFFAP</sequence>
<dbReference type="Proteomes" id="UP000036503">
    <property type="component" value="Unassembled WGS sequence"/>
</dbReference>
<dbReference type="SUPFAM" id="SSF47413">
    <property type="entry name" value="lambda repressor-like DNA-binding domains"/>
    <property type="match status" value="1"/>
</dbReference>
<dbReference type="GO" id="GO:0003677">
    <property type="term" value="F:DNA binding"/>
    <property type="evidence" value="ECO:0007669"/>
    <property type="project" value="InterPro"/>
</dbReference>
<dbReference type="EMBL" id="LEKT01000101">
    <property type="protein sequence ID" value="KMO85183.1"/>
    <property type="molecule type" value="Genomic_DNA"/>
</dbReference>
<proteinExistence type="predicted"/>
<protein>
    <submittedName>
        <fullName evidence="1">Uncharacterized protein</fullName>
    </submittedName>
</protein>